<protein>
    <recommendedName>
        <fullName evidence="5">MYND-type domain-containing protein</fullName>
    </recommendedName>
</protein>
<evidence type="ECO:0000256" key="2">
    <source>
        <dbReference type="ARBA" id="ARBA00022771"/>
    </source>
</evidence>
<keyword evidence="3" id="KW-0862">Zinc</keyword>
<dbReference type="InterPro" id="IPR002893">
    <property type="entry name" value="Znf_MYND"/>
</dbReference>
<keyword evidence="2 4" id="KW-0863">Zinc-finger</keyword>
<name>A0AA38NWH0_9AGAR</name>
<evidence type="ECO:0000256" key="1">
    <source>
        <dbReference type="ARBA" id="ARBA00022723"/>
    </source>
</evidence>
<keyword evidence="1" id="KW-0479">Metal-binding</keyword>
<sequence length="555" mass="62729">MPDNSFDDDDDLVYAGSFVFCREHGCEFCNECFCDHRLTNNVQIMDELQAAFPSYSEAQLMDRPTISYVYDKGVERTPRKLMGSLKCECKKHHVLDCSTCFDWAAVAVEKIKLQAKQKNSKVIPIDISREEKVDFLRSMGLDLSPATRLPQDALEKKFRNAIDACQSFATLIPKLPFDPSTLPVWSKKTCKKPLLEVVNRGNIREAYATLQAKMQGKFSAWDLYENAFMDIRQTIMTLGNNIDNGRKTTIIQDQESKCAICMRVVDVRMLNEDTPVMIVLYRRGARDSPSFDTVKWVQEVMMTQKPLGGQIRATPEEQKLLLAVLNANARRLSPDYSVKRHSSGTEAPFALSFLLPIGPINQRDMGNLTHHTGCVVCGQKTRSKCSRCLAMEYCGAECQRAHGKEHKPTCNSLQGGEWIELVFNMNTPEMRSVAAQGGEMAFWNSMASGPAKDILNYKPLETEPAFPPNLHAQNPFLIKIQRGMHPGLPPMMIYDRTRTFQVFLCHETDSNGYGKTAAQMHTGQSGLKIYRWAKRTGENRLSVCLNRAPPKDPLW</sequence>
<dbReference type="GO" id="GO:0008270">
    <property type="term" value="F:zinc ion binding"/>
    <property type="evidence" value="ECO:0007669"/>
    <property type="project" value="UniProtKB-KW"/>
</dbReference>
<organism evidence="6 7">
    <name type="scientific">Lentinula raphanica</name>
    <dbReference type="NCBI Taxonomy" id="153919"/>
    <lineage>
        <taxon>Eukaryota</taxon>
        <taxon>Fungi</taxon>
        <taxon>Dikarya</taxon>
        <taxon>Basidiomycota</taxon>
        <taxon>Agaricomycotina</taxon>
        <taxon>Agaricomycetes</taxon>
        <taxon>Agaricomycetidae</taxon>
        <taxon>Agaricales</taxon>
        <taxon>Marasmiineae</taxon>
        <taxon>Omphalotaceae</taxon>
        <taxon>Lentinula</taxon>
    </lineage>
</organism>
<dbReference type="AlphaFoldDB" id="A0AA38NWH0"/>
<dbReference type="Pfam" id="PF01753">
    <property type="entry name" value="zf-MYND"/>
    <property type="match status" value="1"/>
</dbReference>
<proteinExistence type="predicted"/>
<evidence type="ECO:0000313" key="6">
    <source>
        <dbReference type="EMBL" id="KAJ3831820.1"/>
    </source>
</evidence>
<keyword evidence="7" id="KW-1185">Reference proteome</keyword>
<evidence type="ECO:0000259" key="5">
    <source>
        <dbReference type="PROSITE" id="PS50865"/>
    </source>
</evidence>
<feature type="domain" description="MYND-type" evidence="5">
    <location>
        <begin position="374"/>
        <end position="410"/>
    </location>
</feature>
<comment type="caution">
    <text evidence="6">The sequence shown here is derived from an EMBL/GenBank/DDBJ whole genome shotgun (WGS) entry which is preliminary data.</text>
</comment>
<reference evidence="6" key="1">
    <citation type="submission" date="2022-08" db="EMBL/GenBank/DDBJ databases">
        <authorList>
            <consortium name="DOE Joint Genome Institute"/>
            <person name="Min B."/>
            <person name="Riley R."/>
            <person name="Sierra-Patev S."/>
            <person name="Naranjo-Ortiz M."/>
            <person name="Looney B."/>
            <person name="Konkel Z."/>
            <person name="Slot J.C."/>
            <person name="Sakamoto Y."/>
            <person name="Steenwyk J.L."/>
            <person name="Rokas A."/>
            <person name="Carro J."/>
            <person name="Camarero S."/>
            <person name="Ferreira P."/>
            <person name="Molpeceres G."/>
            <person name="Ruiz-Duenas F.J."/>
            <person name="Serrano A."/>
            <person name="Henrissat B."/>
            <person name="Drula E."/>
            <person name="Hughes K.W."/>
            <person name="Mata J.L."/>
            <person name="Ishikawa N.K."/>
            <person name="Vargas-Isla R."/>
            <person name="Ushijima S."/>
            <person name="Smith C.A."/>
            <person name="Ahrendt S."/>
            <person name="Andreopoulos W."/>
            <person name="He G."/>
            <person name="Labutti K."/>
            <person name="Lipzen A."/>
            <person name="Ng V."/>
            <person name="Sandor L."/>
            <person name="Barry K."/>
            <person name="Martinez A.T."/>
            <person name="Xiao Y."/>
            <person name="Gibbons J.G."/>
            <person name="Terashima K."/>
            <person name="Hibbett D.S."/>
            <person name="Grigoriev I.V."/>
        </authorList>
    </citation>
    <scope>NUCLEOTIDE SEQUENCE</scope>
    <source>
        <strain evidence="6">TFB9207</strain>
    </source>
</reference>
<evidence type="ECO:0000313" key="7">
    <source>
        <dbReference type="Proteomes" id="UP001163846"/>
    </source>
</evidence>
<dbReference type="PROSITE" id="PS50865">
    <property type="entry name" value="ZF_MYND_2"/>
    <property type="match status" value="1"/>
</dbReference>
<accession>A0AA38NWH0</accession>
<evidence type="ECO:0000256" key="3">
    <source>
        <dbReference type="ARBA" id="ARBA00022833"/>
    </source>
</evidence>
<dbReference type="EMBL" id="MU807213">
    <property type="protein sequence ID" value="KAJ3831820.1"/>
    <property type="molecule type" value="Genomic_DNA"/>
</dbReference>
<dbReference type="Gene3D" id="6.10.140.2220">
    <property type="match status" value="1"/>
</dbReference>
<dbReference type="Proteomes" id="UP001163846">
    <property type="component" value="Unassembled WGS sequence"/>
</dbReference>
<gene>
    <name evidence="6" type="ORF">F5878DRAFT_729560</name>
</gene>
<dbReference type="SUPFAM" id="SSF144232">
    <property type="entry name" value="HIT/MYND zinc finger-like"/>
    <property type="match status" value="1"/>
</dbReference>
<evidence type="ECO:0000256" key="4">
    <source>
        <dbReference type="PROSITE-ProRule" id="PRU00134"/>
    </source>
</evidence>